<evidence type="ECO:0000313" key="2">
    <source>
        <dbReference type="Proteomes" id="UP000001312"/>
    </source>
</evidence>
<organism evidence="1 2">
    <name type="scientific">Sclerotinia sclerotiorum (strain ATCC 18683 / 1980 / Ss-1)</name>
    <name type="common">White mold</name>
    <name type="synonym">Whetzelinia sclerotiorum</name>
    <dbReference type="NCBI Taxonomy" id="665079"/>
    <lineage>
        <taxon>Eukaryota</taxon>
        <taxon>Fungi</taxon>
        <taxon>Dikarya</taxon>
        <taxon>Ascomycota</taxon>
        <taxon>Pezizomycotina</taxon>
        <taxon>Leotiomycetes</taxon>
        <taxon>Helotiales</taxon>
        <taxon>Sclerotiniaceae</taxon>
        <taxon>Sclerotinia</taxon>
    </lineage>
</organism>
<name>A7EHT7_SCLS1</name>
<reference evidence="2" key="1">
    <citation type="journal article" date="2011" name="PLoS Genet.">
        <title>Genomic analysis of the necrotrophic fungal pathogens Sclerotinia sclerotiorum and Botrytis cinerea.</title>
        <authorList>
            <person name="Amselem J."/>
            <person name="Cuomo C.A."/>
            <person name="van Kan J.A."/>
            <person name="Viaud M."/>
            <person name="Benito E.P."/>
            <person name="Couloux A."/>
            <person name="Coutinho P.M."/>
            <person name="de Vries R.P."/>
            <person name="Dyer P.S."/>
            <person name="Fillinger S."/>
            <person name="Fournier E."/>
            <person name="Gout L."/>
            <person name="Hahn M."/>
            <person name="Kohn L."/>
            <person name="Lapalu N."/>
            <person name="Plummer K.M."/>
            <person name="Pradier J.M."/>
            <person name="Quevillon E."/>
            <person name="Sharon A."/>
            <person name="Simon A."/>
            <person name="ten Have A."/>
            <person name="Tudzynski B."/>
            <person name="Tudzynski P."/>
            <person name="Wincker P."/>
            <person name="Andrew M."/>
            <person name="Anthouard V."/>
            <person name="Beever R.E."/>
            <person name="Beffa R."/>
            <person name="Benoit I."/>
            <person name="Bouzid O."/>
            <person name="Brault B."/>
            <person name="Chen Z."/>
            <person name="Choquer M."/>
            <person name="Collemare J."/>
            <person name="Cotton P."/>
            <person name="Danchin E.G."/>
            <person name="Da Silva C."/>
            <person name="Gautier A."/>
            <person name="Giraud C."/>
            <person name="Giraud T."/>
            <person name="Gonzalez C."/>
            <person name="Grossetete S."/>
            <person name="Guldener U."/>
            <person name="Henrissat B."/>
            <person name="Howlett B.J."/>
            <person name="Kodira C."/>
            <person name="Kretschmer M."/>
            <person name="Lappartient A."/>
            <person name="Leroch M."/>
            <person name="Levis C."/>
            <person name="Mauceli E."/>
            <person name="Neuveglise C."/>
            <person name="Oeser B."/>
            <person name="Pearson M."/>
            <person name="Poulain J."/>
            <person name="Poussereau N."/>
            <person name="Quesneville H."/>
            <person name="Rascle C."/>
            <person name="Schumacher J."/>
            <person name="Segurens B."/>
            <person name="Sexton A."/>
            <person name="Silva E."/>
            <person name="Sirven C."/>
            <person name="Soanes D.M."/>
            <person name="Talbot N.J."/>
            <person name="Templeton M."/>
            <person name="Yandava C."/>
            <person name="Yarden O."/>
            <person name="Zeng Q."/>
            <person name="Rollins J.A."/>
            <person name="Lebrun M.H."/>
            <person name="Dickman M."/>
        </authorList>
    </citation>
    <scope>NUCLEOTIDE SEQUENCE [LARGE SCALE GENOMIC DNA]</scope>
    <source>
        <strain evidence="2">ATCC 18683 / 1980 / Ss-1</strain>
    </source>
</reference>
<dbReference type="GeneID" id="5489644"/>
<protein>
    <submittedName>
        <fullName evidence="1">Uncharacterized protein</fullName>
    </submittedName>
</protein>
<dbReference type="EMBL" id="CH476626">
    <property type="protein sequence ID" value="EDO02403.1"/>
    <property type="molecule type" value="Genomic_DNA"/>
</dbReference>
<sequence length="52" mass="5730">MSKEKSLELGIKALKPYAQQIGRQEKARLVMGEALRKLCDAAKQEGKGRSGK</sequence>
<dbReference type="RefSeq" id="XP_001593452.1">
    <property type="nucleotide sequence ID" value="XM_001593402.1"/>
</dbReference>
<dbReference type="HOGENOM" id="CLU_3088680_0_0_1"/>
<dbReference type="Proteomes" id="UP000001312">
    <property type="component" value="Unassembled WGS sequence"/>
</dbReference>
<dbReference type="KEGG" id="ssl:SS1G_04879"/>
<dbReference type="AlphaFoldDB" id="A7EHT7"/>
<accession>A7EHT7</accession>
<keyword evidence="2" id="KW-1185">Reference proteome</keyword>
<dbReference type="InParanoid" id="A7EHT7"/>
<proteinExistence type="predicted"/>
<gene>
    <name evidence="1" type="ORF">SS1G_04879</name>
</gene>
<evidence type="ECO:0000313" key="1">
    <source>
        <dbReference type="EMBL" id="EDO02403.1"/>
    </source>
</evidence>